<feature type="region of interest" description="Disordered" evidence="1">
    <location>
        <begin position="376"/>
        <end position="416"/>
    </location>
</feature>
<protein>
    <recommendedName>
        <fullName evidence="3">Apple domain-containing protein</fullName>
    </recommendedName>
</protein>
<dbReference type="Pfam" id="PF00024">
    <property type="entry name" value="PAN_1"/>
    <property type="match status" value="2"/>
</dbReference>
<feature type="domain" description="Apple" evidence="3">
    <location>
        <begin position="51"/>
        <end position="133"/>
    </location>
</feature>
<keyword evidence="2" id="KW-0732">Signal</keyword>
<dbReference type="SMART" id="SM00473">
    <property type="entry name" value="PAN_AP"/>
    <property type="match status" value="3"/>
</dbReference>
<dbReference type="CDD" id="cd01099">
    <property type="entry name" value="PAN_AP_HGF"/>
    <property type="match status" value="1"/>
</dbReference>
<dbReference type="InterPro" id="IPR039320">
    <property type="entry name" value="RNF207"/>
</dbReference>
<evidence type="ECO:0000259" key="3">
    <source>
        <dbReference type="PROSITE" id="PS50948"/>
    </source>
</evidence>
<dbReference type="InterPro" id="IPR003609">
    <property type="entry name" value="Pan_app"/>
</dbReference>
<name>A0A8R1DX31_CAEJA</name>
<dbReference type="PROSITE" id="PS50948">
    <property type="entry name" value="PAN"/>
    <property type="match status" value="1"/>
</dbReference>
<evidence type="ECO:0000256" key="2">
    <source>
        <dbReference type="SAM" id="SignalP"/>
    </source>
</evidence>
<proteinExistence type="predicted"/>
<evidence type="ECO:0000256" key="1">
    <source>
        <dbReference type="SAM" id="MobiDB-lite"/>
    </source>
</evidence>
<dbReference type="GO" id="GO:0044325">
    <property type="term" value="F:transmembrane transporter binding"/>
    <property type="evidence" value="ECO:0007669"/>
    <property type="project" value="TreeGrafter"/>
</dbReference>
<dbReference type="PANTHER" id="PTHR22635">
    <property type="entry name" value="RING FINGER PROTEIN 207"/>
    <property type="match status" value="1"/>
</dbReference>
<dbReference type="EnsemblMetazoa" id="CJA13121b.1">
    <property type="protein sequence ID" value="CJA13121b.1"/>
    <property type="gene ID" value="WBGene00132325"/>
</dbReference>
<feature type="signal peptide" evidence="2">
    <location>
        <begin position="1"/>
        <end position="22"/>
    </location>
</feature>
<evidence type="ECO:0000313" key="5">
    <source>
        <dbReference type="Proteomes" id="UP000005237"/>
    </source>
</evidence>
<feature type="chain" id="PRO_5035821326" description="Apple domain-containing protein" evidence="2">
    <location>
        <begin position="23"/>
        <end position="731"/>
    </location>
</feature>
<reference evidence="5" key="1">
    <citation type="submission" date="2010-08" db="EMBL/GenBank/DDBJ databases">
        <authorList>
            <consortium name="Caenorhabditis japonica Sequencing Consortium"/>
            <person name="Wilson R.K."/>
        </authorList>
    </citation>
    <scope>NUCLEOTIDE SEQUENCE [LARGE SCALE GENOMIC DNA]</scope>
    <source>
        <strain evidence="5">DF5081</strain>
    </source>
</reference>
<evidence type="ECO:0000313" key="4">
    <source>
        <dbReference type="EnsemblMetazoa" id="CJA13121b.1"/>
    </source>
</evidence>
<dbReference type="Proteomes" id="UP000005237">
    <property type="component" value="Unassembled WGS sequence"/>
</dbReference>
<dbReference type="AlphaFoldDB" id="A0A8R1DX31"/>
<dbReference type="GO" id="GO:0030544">
    <property type="term" value="F:Hsp70 protein binding"/>
    <property type="evidence" value="ECO:0007669"/>
    <property type="project" value="InterPro"/>
</dbReference>
<accession>A0A8R1DX31</accession>
<dbReference type="GO" id="GO:0048471">
    <property type="term" value="C:perinuclear region of cytoplasm"/>
    <property type="evidence" value="ECO:0007669"/>
    <property type="project" value="TreeGrafter"/>
</dbReference>
<dbReference type="PANTHER" id="PTHR22635:SF0">
    <property type="entry name" value="RING FINGER PROTEIN 207"/>
    <property type="match status" value="1"/>
</dbReference>
<dbReference type="SUPFAM" id="SSF57414">
    <property type="entry name" value="Hairpin loop containing domain-like"/>
    <property type="match status" value="1"/>
</dbReference>
<keyword evidence="5" id="KW-1185">Reference proteome</keyword>
<sequence>MIFDTATRLFSLLLLFVPTVKGCREDTEKAAFFVHGEARLPQSADACFNSCALGNCTVSEWNDRVLIDRSRSVRKAASKLECLSLCAHEKSFPCLSAMFYQESDDCLLNAASSSSAQLKLDTGGFKVAYMELHGLKKAVHCLNAFKMIAWDAMEVRGESRIYNGSDGIEKCMERCQDCDFVLFNEIFSECYSVWYDPAGQVLDFVNDEYQVLTNACSNYRKDCNARNSLYVSYANPDEKLKAECLEKCTMSDNCHYVYQSNDLKSCVISRRRKALPLLVQRMCVDVGDFPDGSAVLFDELGGCQGEEGHLVGKDLELHQCMQLCATHPTRSCESISYTKSRTCYLHDKAVKPDERNSNCSIFTLNVITFQTEVSSTIPPGDSKPRKHHKAKTFSSGTKKDQKKIEESRRCHPPDPAPMESICLEITGIEPNSQNRILAIEKEEENRRLIQEAKKKEELAGQCAVMKSLKHGKIKRKEVQHRMMVNTNRERSPGGTDTALISPCVKRMSTSTAVKEETNSELDAEEFLDECFELSGEQCEEIVDGTLTEEDRCCSALLLSLEISDDSISPLPSLEQLLGRIPLASRVTQDIGVSRGAMLQSLNDVFALQKPPTPENLCVSEERNVLASAVRNAEKRKSGADNEEERVNATELWVMTNGKTFTSENLLSEKISRTPIAEKDDLMREATSSYSVMSGMYEGPSRPSRDCDEDCDSCYEHTGQGQLHVEIAMDTD</sequence>
<dbReference type="Gene3D" id="3.50.4.10">
    <property type="entry name" value="Hepatocyte Growth Factor"/>
    <property type="match status" value="1"/>
</dbReference>
<organism evidence="4 5">
    <name type="scientific">Caenorhabditis japonica</name>
    <dbReference type="NCBI Taxonomy" id="281687"/>
    <lineage>
        <taxon>Eukaryota</taxon>
        <taxon>Metazoa</taxon>
        <taxon>Ecdysozoa</taxon>
        <taxon>Nematoda</taxon>
        <taxon>Chromadorea</taxon>
        <taxon>Rhabditida</taxon>
        <taxon>Rhabditina</taxon>
        <taxon>Rhabditomorpha</taxon>
        <taxon>Rhabditoidea</taxon>
        <taxon>Rhabditidae</taxon>
        <taxon>Peloderinae</taxon>
        <taxon>Caenorhabditis</taxon>
    </lineage>
</organism>
<feature type="compositionally biased region" description="Basic and acidic residues" evidence="1">
    <location>
        <begin position="397"/>
        <end position="412"/>
    </location>
</feature>
<reference evidence="4" key="2">
    <citation type="submission" date="2022-06" db="UniProtKB">
        <authorList>
            <consortium name="EnsemblMetazoa"/>
        </authorList>
    </citation>
    <scope>IDENTIFICATION</scope>
    <source>
        <strain evidence="4">DF5081</strain>
    </source>
</reference>